<dbReference type="CDD" id="cd00842">
    <property type="entry name" value="MPP_ASMase"/>
    <property type="match status" value="1"/>
</dbReference>
<dbReference type="Gene3D" id="3.60.21.10">
    <property type="match status" value="1"/>
</dbReference>
<evidence type="ECO:0000313" key="8">
    <source>
        <dbReference type="Proteomes" id="UP000631181"/>
    </source>
</evidence>
<evidence type="ECO:0000256" key="2">
    <source>
        <dbReference type="ARBA" id="ARBA00023180"/>
    </source>
</evidence>
<feature type="binding site" evidence="4">
    <location>
        <position position="318"/>
    </location>
    <ligand>
        <name>Zn(2+)</name>
        <dbReference type="ChEBI" id="CHEBI:29105"/>
        <label>2</label>
    </ligand>
</feature>
<dbReference type="OrthoDB" id="282973at2759"/>
<dbReference type="SUPFAM" id="SSF56300">
    <property type="entry name" value="Metallo-dependent phosphatases"/>
    <property type="match status" value="1"/>
</dbReference>
<comment type="similarity">
    <text evidence="3">Belongs to the acid sphingomyelinase family.</text>
</comment>
<evidence type="ECO:0000256" key="4">
    <source>
        <dbReference type="PIRSR" id="PIRSR000948-1"/>
    </source>
</evidence>
<feature type="disulfide bond" evidence="5">
    <location>
        <begin position="256"/>
        <end position="281"/>
    </location>
</feature>
<dbReference type="InterPro" id="IPR011160">
    <property type="entry name" value="Sphingomy_PDE"/>
</dbReference>
<keyword evidence="4" id="KW-0479">Metal-binding</keyword>
<comment type="cofactor">
    <cofactor evidence="4">
        <name>Zn(2+)</name>
        <dbReference type="ChEBI" id="CHEBI:29105"/>
    </cofactor>
    <text evidence="4">Binds 2 Zn(2+) ions per subunit.</text>
</comment>
<keyword evidence="5" id="KW-1015">Disulfide bond</keyword>
<keyword evidence="1 3" id="KW-0378">Hydrolase</keyword>
<organism evidence="7 8">
    <name type="scientific">Penicillium ucsense</name>
    <dbReference type="NCBI Taxonomy" id="2839758"/>
    <lineage>
        <taxon>Eukaryota</taxon>
        <taxon>Fungi</taxon>
        <taxon>Dikarya</taxon>
        <taxon>Ascomycota</taxon>
        <taxon>Pezizomycotina</taxon>
        <taxon>Eurotiomycetes</taxon>
        <taxon>Eurotiomycetidae</taxon>
        <taxon>Eurotiales</taxon>
        <taxon>Aspergillaceae</taxon>
        <taxon>Penicillium</taxon>
    </lineage>
</organism>
<dbReference type="GO" id="GO:0006685">
    <property type="term" value="P:sphingomyelin catabolic process"/>
    <property type="evidence" value="ECO:0007669"/>
    <property type="project" value="UniProtKB-UniRule"/>
</dbReference>
<name>A0A8J8VVS5_9EURO</name>
<feature type="disulfide bond" evidence="5">
    <location>
        <begin position="644"/>
        <end position="649"/>
    </location>
</feature>
<dbReference type="Pfam" id="PF00149">
    <property type="entry name" value="Metallophos"/>
    <property type="match status" value="1"/>
</dbReference>
<feature type="domain" description="Calcineurin-like phosphoesterase" evidence="6">
    <location>
        <begin position="229"/>
        <end position="512"/>
    </location>
</feature>
<accession>A0A8J8VVS5</accession>
<keyword evidence="2" id="KW-0325">Glycoprotein</keyword>
<comment type="caution">
    <text evidence="7">The sequence shown here is derived from an EMBL/GenBank/DDBJ whole genome shotgun (WGS) entry which is preliminary data.</text>
</comment>
<keyword evidence="8" id="KW-1185">Reference proteome</keyword>
<evidence type="ECO:0000259" key="6">
    <source>
        <dbReference type="Pfam" id="PF00149"/>
    </source>
</evidence>
<comment type="function">
    <text evidence="3">Converts sphingomyelin to ceramide.</text>
</comment>
<evidence type="ECO:0000256" key="5">
    <source>
        <dbReference type="PIRSR" id="PIRSR000948-2"/>
    </source>
</evidence>
<dbReference type="PANTHER" id="PTHR10340">
    <property type="entry name" value="SPHINGOMYELIN PHOSPHODIESTERASE"/>
    <property type="match status" value="1"/>
</dbReference>
<dbReference type="EMBL" id="WIWV01000217">
    <property type="protein sequence ID" value="KAF7712164.1"/>
    <property type="molecule type" value="Genomic_DNA"/>
</dbReference>
<feature type="binding site" evidence="4">
    <location>
        <position position="511"/>
    </location>
    <ligand>
        <name>Zn(2+)</name>
        <dbReference type="ChEBI" id="CHEBI:29105"/>
        <label>1</label>
    </ligand>
</feature>
<sequence length="682" mass="75170">MAQALLGNLQPSTMASSMPGLASYVAGPGFPTAAFRSYYEAPALPTREPQPIIYDPVLDVTFSYELTNPDNIPKSSDEVPFPLPQGKMGAREQQLLVDEVITNVSGIINSREIGSNCSKCKRALIVAKPAAQYAPLLVPDALINICKAFGYQSETACEENFSPQAFGAIWTQVLAYANVDGLDGQYICHYLSSGFCKQPETQPLDVSSLFPKPKPENAQVPKASGERVKVLHMSDFHLDARYAVSAEANCTSGLCCRADNHHGSPENYASFPASAYGAFKCDTPYDLALAALQAVGPLTGTGQGDEEESLAWTLYTGDLVSHDPKSQMSREYVEYTETSIFHMFKKYLSGPVFAALGNHDSSPENIDAPHSLPGRLGQQSSWNYQHLAGLWQHEGWISNKTAEEARTHYGGYSIKTHFGLRVISFNTDFWYRSNLLNMINTTNPDNSGIFSWMIEELQAAEDVAERVWLVGHVPSGWDGSNPIPDPTNLFYQIVDRYSPHVIANIFFGHNHEDQFMVYYANNGTVRNESTALATGWIGPSVTPLTNLNSGFRLYEVDTGDFNVYDAYTFYSNVSDYSALRGTGPTYRFEYSTRDTYGPAAAWKQDAPLNATFWHRVTEAMEKEISLVTLQNQLQGRLSVESPNCDSAACQQAKVCYMRSGSVALGRQCPQGYGSVQSPFQPK</sequence>
<feature type="binding site" evidence="4">
    <location>
        <position position="235"/>
    </location>
    <ligand>
        <name>Zn(2+)</name>
        <dbReference type="ChEBI" id="CHEBI:29105"/>
        <label>1</label>
    </ligand>
</feature>
<dbReference type="InterPro" id="IPR004843">
    <property type="entry name" value="Calcineurin-like_PHP"/>
</dbReference>
<dbReference type="GO" id="GO:0004767">
    <property type="term" value="F:sphingomyelin phosphodiesterase activity"/>
    <property type="evidence" value="ECO:0007669"/>
    <property type="project" value="UniProtKB-UniRule"/>
</dbReference>
<feature type="binding site" evidence="4">
    <location>
        <position position="472"/>
    </location>
    <ligand>
        <name>Zn(2+)</name>
        <dbReference type="ChEBI" id="CHEBI:29105"/>
        <label>2</label>
    </ligand>
</feature>
<dbReference type="PANTHER" id="PTHR10340:SF27">
    <property type="entry name" value="ACL091CP"/>
    <property type="match status" value="1"/>
</dbReference>
<feature type="binding site" evidence="4">
    <location>
        <position position="318"/>
    </location>
    <ligand>
        <name>Zn(2+)</name>
        <dbReference type="ChEBI" id="CHEBI:29105"/>
        <label>1</label>
    </ligand>
</feature>
<feature type="disulfide bond" evidence="5">
    <location>
        <begin position="146"/>
        <end position="157"/>
    </location>
</feature>
<feature type="binding site" evidence="4">
    <location>
        <position position="509"/>
    </location>
    <ligand>
        <name>Zn(2+)</name>
        <dbReference type="ChEBI" id="CHEBI:29105"/>
        <label>2</label>
    </ligand>
</feature>
<evidence type="ECO:0000313" key="7">
    <source>
        <dbReference type="EMBL" id="KAF7712164.1"/>
    </source>
</evidence>
<evidence type="ECO:0000256" key="1">
    <source>
        <dbReference type="ARBA" id="ARBA00022801"/>
    </source>
</evidence>
<dbReference type="GO" id="GO:0016798">
    <property type="term" value="F:hydrolase activity, acting on glycosyl bonds"/>
    <property type="evidence" value="ECO:0007669"/>
    <property type="project" value="UniProtKB-KW"/>
</dbReference>
<gene>
    <name evidence="7" type="ORF">PECM_003665</name>
</gene>
<proteinExistence type="inferred from homology"/>
<dbReference type="GO" id="GO:0016020">
    <property type="term" value="C:membrane"/>
    <property type="evidence" value="ECO:0007669"/>
    <property type="project" value="GOC"/>
</dbReference>
<feature type="binding site" evidence="4">
    <location>
        <position position="358"/>
    </location>
    <ligand>
        <name>Zn(2+)</name>
        <dbReference type="ChEBI" id="CHEBI:29105"/>
        <label>2</label>
    </ligand>
</feature>
<reference evidence="7" key="1">
    <citation type="journal article" date="2020" name="Front. Microbiol.">
        <title>Gene regulatory networks of Penicillium echinulatum 2HH and Penicillium oxalicum 114-2 inferred by a computational biology approach.</title>
        <authorList>
            <person name="Lenz A.R."/>
            <person name="Galan-Vasquez E."/>
            <person name="Balbinot E."/>
            <person name="De Abreu F.P."/>
            <person name="De Oliveira N.S."/>
            <person name="Da Rosa L.O."/>
            <person name="De Avila E Silva S."/>
            <person name="Camassola M."/>
            <person name="Dillon A.J.P."/>
            <person name="Perez-Rueda E."/>
        </authorList>
    </citation>
    <scope>NUCLEOTIDE SEQUENCE</scope>
    <source>
        <strain evidence="7">S1M29</strain>
    </source>
</reference>
<evidence type="ECO:0000256" key="3">
    <source>
        <dbReference type="PIRNR" id="PIRNR000948"/>
    </source>
</evidence>
<dbReference type="Proteomes" id="UP000631181">
    <property type="component" value="Unassembled WGS sequence"/>
</dbReference>
<feature type="disulfide bond" evidence="5">
    <location>
        <begin position="250"/>
        <end position="255"/>
    </location>
</feature>
<dbReference type="GO" id="GO:0046872">
    <property type="term" value="F:metal ion binding"/>
    <property type="evidence" value="ECO:0007669"/>
    <property type="project" value="UniProtKB-KW"/>
</dbReference>
<protein>
    <recommendedName>
        <fullName evidence="3">Sphingomyelin phosphodiesterase</fullName>
    </recommendedName>
</protein>
<keyword evidence="3" id="KW-0326">Glycosidase</keyword>
<feature type="binding site" evidence="4">
    <location>
        <position position="237"/>
    </location>
    <ligand>
        <name>Zn(2+)</name>
        <dbReference type="ChEBI" id="CHEBI:29105"/>
        <label>1</label>
    </ligand>
</feature>
<dbReference type="AlphaFoldDB" id="A0A8J8VVS5"/>
<dbReference type="InterPro" id="IPR041805">
    <property type="entry name" value="ASMase/PPN1_MPP"/>
</dbReference>
<keyword evidence="4" id="KW-0862">Zinc</keyword>
<dbReference type="InterPro" id="IPR029052">
    <property type="entry name" value="Metallo-depent_PP-like"/>
</dbReference>
<dbReference type="PIRSF" id="PIRSF000948">
    <property type="entry name" value="Sphingomy_PDE"/>
    <property type="match status" value="1"/>
</dbReference>